<gene>
    <name evidence="7" type="ORF">ACHAWO_000333</name>
</gene>
<accession>A0ABD3MWX7</accession>
<sequence length="331" mass="38935">MNGEWRYGIYWPLYFGQRFMRSITERPALMNVRGEVFWRANYDSGQDVDFVWDRHTENPSNESFIIHYVQGAWASYFDGGDEWSSEVVNDILLGKTIHPKKPREDGELQYNKFCSFLIRSDPNSLVSMFQRKNYDIEAIVRHIFFKRLSEYKPCSRLMRCDGNPYNSYKCFYGAKFHITMENSQLNGYISEKVFNGALGGGIPIYFGAPDIGSFINEKSIVHCNINRTVIKEMQYYYPRVTKPRPFLFNRSSLKTNMYPAEQDLLDWADGYLRKELEPCVQRVIELDKNESAFREVLREPLITNPDVVNGMYPLRGIKLVYHALKKWSRLM</sequence>
<comment type="pathway">
    <text evidence="1">Protein modification; protein glycosylation.</text>
</comment>
<evidence type="ECO:0000256" key="5">
    <source>
        <dbReference type="RuleBase" id="RU003832"/>
    </source>
</evidence>
<dbReference type="InterPro" id="IPR001503">
    <property type="entry name" value="Glyco_trans_10"/>
</dbReference>
<organism evidence="7 8">
    <name type="scientific">Cyclotella atomus</name>
    <dbReference type="NCBI Taxonomy" id="382360"/>
    <lineage>
        <taxon>Eukaryota</taxon>
        <taxon>Sar</taxon>
        <taxon>Stramenopiles</taxon>
        <taxon>Ochrophyta</taxon>
        <taxon>Bacillariophyta</taxon>
        <taxon>Coscinodiscophyceae</taxon>
        <taxon>Thalassiosirophycidae</taxon>
        <taxon>Stephanodiscales</taxon>
        <taxon>Stephanodiscaceae</taxon>
        <taxon>Cyclotella</taxon>
    </lineage>
</organism>
<feature type="domain" description="Fucosyltransferase C-terminal" evidence="6">
    <location>
        <begin position="141"/>
        <end position="225"/>
    </location>
</feature>
<protein>
    <recommendedName>
        <fullName evidence="5">Fucosyltransferase</fullName>
        <ecNumber evidence="5">2.4.1.-</ecNumber>
    </recommendedName>
</protein>
<evidence type="ECO:0000256" key="1">
    <source>
        <dbReference type="ARBA" id="ARBA00004922"/>
    </source>
</evidence>
<keyword evidence="5" id="KW-0472">Membrane</keyword>
<keyword evidence="5" id="KW-0333">Golgi apparatus</keyword>
<dbReference type="SUPFAM" id="SSF53756">
    <property type="entry name" value="UDP-Glycosyltransferase/glycogen phosphorylase"/>
    <property type="match status" value="1"/>
</dbReference>
<dbReference type="EMBL" id="JALLPJ020001347">
    <property type="protein sequence ID" value="KAL3768421.1"/>
    <property type="molecule type" value="Genomic_DNA"/>
</dbReference>
<evidence type="ECO:0000313" key="8">
    <source>
        <dbReference type="Proteomes" id="UP001530400"/>
    </source>
</evidence>
<keyword evidence="8" id="KW-1185">Reference proteome</keyword>
<dbReference type="PANTHER" id="PTHR11929">
    <property type="entry name" value="ALPHA- 1,3 -FUCOSYLTRANSFERASE"/>
    <property type="match status" value="1"/>
</dbReference>
<dbReference type="GO" id="GO:0032580">
    <property type="term" value="C:Golgi cisterna membrane"/>
    <property type="evidence" value="ECO:0007669"/>
    <property type="project" value="UniProtKB-SubCell"/>
</dbReference>
<comment type="similarity">
    <text evidence="2 5">Belongs to the glycosyltransferase 10 family.</text>
</comment>
<name>A0ABD3MWX7_9STRA</name>
<keyword evidence="4 5" id="KW-0808">Transferase</keyword>
<dbReference type="Proteomes" id="UP001530400">
    <property type="component" value="Unassembled WGS sequence"/>
</dbReference>
<evidence type="ECO:0000256" key="2">
    <source>
        <dbReference type="ARBA" id="ARBA00008919"/>
    </source>
</evidence>
<dbReference type="Pfam" id="PF00852">
    <property type="entry name" value="Glyco_transf_10"/>
    <property type="match status" value="1"/>
</dbReference>
<dbReference type="GO" id="GO:0016757">
    <property type="term" value="F:glycosyltransferase activity"/>
    <property type="evidence" value="ECO:0007669"/>
    <property type="project" value="UniProtKB-UniRule"/>
</dbReference>
<evidence type="ECO:0000256" key="4">
    <source>
        <dbReference type="ARBA" id="ARBA00022679"/>
    </source>
</evidence>
<dbReference type="InterPro" id="IPR055270">
    <property type="entry name" value="Glyco_tran_10_C"/>
</dbReference>
<keyword evidence="3 5" id="KW-0328">Glycosyltransferase</keyword>
<proteinExistence type="inferred from homology"/>
<dbReference type="Gene3D" id="3.40.50.11660">
    <property type="entry name" value="Glycosyl transferase family 10, C-terminal domain"/>
    <property type="match status" value="1"/>
</dbReference>
<comment type="caution">
    <text evidence="7">The sequence shown here is derived from an EMBL/GenBank/DDBJ whole genome shotgun (WGS) entry which is preliminary data.</text>
</comment>
<dbReference type="AlphaFoldDB" id="A0ABD3MWX7"/>
<dbReference type="EC" id="2.4.1.-" evidence="5"/>
<evidence type="ECO:0000313" key="7">
    <source>
        <dbReference type="EMBL" id="KAL3768421.1"/>
    </source>
</evidence>
<comment type="subcellular location">
    <subcellularLocation>
        <location evidence="5">Golgi apparatus</location>
        <location evidence="5">Golgi stack membrane</location>
        <topology evidence="5">Single-pass type II membrane protein</topology>
    </subcellularLocation>
</comment>
<reference evidence="7 8" key="1">
    <citation type="submission" date="2024-10" db="EMBL/GenBank/DDBJ databases">
        <title>Updated reference genomes for cyclostephanoid diatoms.</title>
        <authorList>
            <person name="Roberts W.R."/>
            <person name="Alverson A.J."/>
        </authorList>
    </citation>
    <scope>NUCLEOTIDE SEQUENCE [LARGE SCALE GENOMIC DNA]</scope>
    <source>
        <strain evidence="7 8">AJA010-31</strain>
    </source>
</reference>
<evidence type="ECO:0000259" key="6">
    <source>
        <dbReference type="Pfam" id="PF00852"/>
    </source>
</evidence>
<dbReference type="InterPro" id="IPR038577">
    <property type="entry name" value="GT10-like_C_sf"/>
</dbReference>
<dbReference type="PANTHER" id="PTHR11929:SF194">
    <property type="entry name" value="ALPHA-(1,3)-FUCOSYLTRANSFERASE 10"/>
    <property type="match status" value="1"/>
</dbReference>
<keyword evidence="5" id="KW-0812">Transmembrane</keyword>
<evidence type="ECO:0000256" key="3">
    <source>
        <dbReference type="ARBA" id="ARBA00022676"/>
    </source>
</evidence>